<evidence type="ECO:0000256" key="5">
    <source>
        <dbReference type="SAM" id="MobiDB-lite"/>
    </source>
</evidence>
<dbReference type="EMBL" id="BDDD01004128">
    <property type="protein sequence ID" value="GAV87008.1"/>
    <property type="molecule type" value="Genomic_DNA"/>
</dbReference>
<feature type="region of interest" description="Disordered" evidence="5">
    <location>
        <begin position="268"/>
        <end position="327"/>
    </location>
</feature>
<name>A0A1Q3D417_CEPFO</name>
<dbReference type="Gene3D" id="3.40.50.1110">
    <property type="entry name" value="SGNH hydrolase"/>
    <property type="match status" value="1"/>
</dbReference>
<feature type="region of interest" description="Disordered" evidence="5">
    <location>
        <begin position="1"/>
        <end position="67"/>
    </location>
</feature>
<dbReference type="AlphaFoldDB" id="A0A1Q3D417"/>
<dbReference type="InParanoid" id="A0A1Q3D417"/>
<feature type="non-terminal residue" evidence="6">
    <location>
        <position position="1"/>
    </location>
</feature>
<keyword evidence="3" id="KW-0378">Hydrolase</keyword>
<dbReference type="InterPro" id="IPR035669">
    <property type="entry name" value="SGNH_plant_lipase-like"/>
</dbReference>
<gene>
    <name evidence="6" type="ORF">CFOL_v3_30434</name>
</gene>
<dbReference type="Proteomes" id="UP000187406">
    <property type="component" value="Unassembled WGS sequence"/>
</dbReference>
<dbReference type="InterPro" id="IPR010433">
    <property type="entry name" value="EIF-4B_pln"/>
</dbReference>
<protein>
    <submittedName>
        <fullName evidence="6">Lipase_GDSL domain-containing protein/eIF-4B domain-containing protein</fullName>
    </submittedName>
</protein>
<dbReference type="InterPro" id="IPR036514">
    <property type="entry name" value="SGNH_hydro_sf"/>
</dbReference>
<evidence type="ECO:0000313" key="6">
    <source>
        <dbReference type="EMBL" id="GAV87008.1"/>
    </source>
</evidence>
<dbReference type="GO" id="GO:0016788">
    <property type="term" value="F:hydrolase activity, acting on ester bonds"/>
    <property type="evidence" value="ECO:0007669"/>
    <property type="project" value="InterPro"/>
</dbReference>
<comment type="similarity">
    <text evidence="1">Belongs to the 'GDSL' lipolytic enzyme family.</text>
</comment>
<sequence length="713" mass="79612">PVRSSNFGSGFRSSVPEPDRWDRGGGLRELDRERPRLVLDPPKGETGLGEAVKSNRGNPFGSARPREEVLAEKGLDWKKLDLEIEAKKTTSRPTSAHSSRPSSAQSGRSEGADNVVKARPKVNPFGDAKPREVLLQERGQDWRKIDLQLEHRGIDRSVLHNFYLNLCKYEMKEWFSMPRRSQTTVDYSGLMLFFQTLAEDIALHRMPETEEEKIKKEEIDTLKANRESLQNSGEDQSRMNDIIFQKEKELEMLICDLDNKVRFGQKAIERPGSGAGRTAGFPERPPSQSGSFEESRSMEFIDRPRSRGTTDVWTRPGDDRKPFQGGRERGYLGSRDLDSVMAMAIVVVVVVAELPVSTRGCKFPAIYNFGDSNSDTGGVSATFGRVLPPNGETFFGKSSARHSDGRLIIDFIAKKLELPLLHAYLDSLDPNYRHGTNFALSGSTIQPADGKLVAAFFNPMSLNTQVSQFKQFKQRTIKLYSQAKSTLIKGTLPRPKDFPKAIYTLDCGQNDIHFWLTTAAAEEQVKASLIPNITNQFALLLEELYQEGVRTFWIHNTGPIGCLPFFVNSYPPKPGNADQNGCVKSYNEVAQELNKHLKEKVSQLRMRFSDSLLILVDVYSAKYSLISEAKQHGFVDPFEYCCGKWGVVGCGGTATVNGTSIYGASCSDPSKYISWDSIHYTDAANNWVANHIMDGSLSDPPIPLSKACHLLMN</sequence>
<reference evidence="7" key="1">
    <citation type="submission" date="2016-04" db="EMBL/GenBank/DDBJ databases">
        <title>Cephalotus genome sequencing.</title>
        <authorList>
            <person name="Fukushima K."/>
            <person name="Hasebe M."/>
            <person name="Fang X."/>
        </authorList>
    </citation>
    <scope>NUCLEOTIDE SEQUENCE [LARGE SCALE GENOMIC DNA]</scope>
    <source>
        <strain evidence="7">cv. St1</strain>
    </source>
</reference>
<dbReference type="PANTHER" id="PTHR22835:SF514">
    <property type="entry name" value="GDSL-LIKE LIPASE_ACYLHYDROLASE SUPERFAMILY PROTEIN ISOFORM 1"/>
    <property type="match status" value="1"/>
</dbReference>
<dbReference type="InterPro" id="IPR001087">
    <property type="entry name" value="GDSL"/>
</dbReference>
<feature type="compositionally biased region" description="Low complexity" evidence="5">
    <location>
        <begin position="1"/>
        <end position="15"/>
    </location>
</feature>
<keyword evidence="4" id="KW-0325">Glycoprotein</keyword>
<evidence type="ECO:0000256" key="4">
    <source>
        <dbReference type="ARBA" id="ARBA00023180"/>
    </source>
</evidence>
<dbReference type="GO" id="GO:0003743">
    <property type="term" value="F:translation initiation factor activity"/>
    <property type="evidence" value="ECO:0007669"/>
    <property type="project" value="InterPro"/>
</dbReference>
<dbReference type="CDD" id="cd01837">
    <property type="entry name" value="SGNH_plant_lipase_like"/>
    <property type="match status" value="1"/>
</dbReference>
<evidence type="ECO:0000313" key="7">
    <source>
        <dbReference type="Proteomes" id="UP000187406"/>
    </source>
</evidence>
<keyword evidence="2" id="KW-0732">Signal</keyword>
<feature type="compositionally biased region" description="Basic and acidic residues" evidence="5">
    <location>
        <begin position="17"/>
        <end position="37"/>
    </location>
</feature>
<dbReference type="SUPFAM" id="SSF52266">
    <property type="entry name" value="SGNH hydrolase"/>
    <property type="match status" value="1"/>
</dbReference>
<feature type="compositionally biased region" description="Basic and acidic residues" evidence="5">
    <location>
        <begin position="293"/>
        <end position="305"/>
    </location>
</feature>
<keyword evidence="7" id="KW-1185">Reference proteome</keyword>
<accession>A0A1Q3D417</accession>
<organism evidence="6 7">
    <name type="scientific">Cephalotus follicularis</name>
    <name type="common">Albany pitcher plant</name>
    <dbReference type="NCBI Taxonomy" id="3775"/>
    <lineage>
        <taxon>Eukaryota</taxon>
        <taxon>Viridiplantae</taxon>
        <taxon>Streptophyta</taxon>
        <taxon>Embryophyta</taxon>
        <taxon>Tracheophyta</taxon>
        <taxon>Spermatophyta</taxon>
        <taxon>Magnoliopsida</taxon>
        <taxon>eudicotyledons</taxon>
        <taxon>Gunneridae</taxon>
        <taxon>Pentapetalae</taxon>
        <taxon>rosids</taxon>
        <taxon>fabids</taxon>
        <taxon>Oxalidales</taxon>
        <taxon>Cephalotaceae</taxon>
        <taxon>Cephalotus</taxon>
    </lineage>
</organism>
<dbReference type="PANTHER" id="PTHR22835">
    <property type="entry name" value="ZINC FINGER FYVE DOMAIN CONTAINING PROTEIN"/>
    <property type="match status" value="1"/>
</dbReference>
<comment type="caution">
    <text evidence="6">The sequence shown here is derived from an EMBL/GenBank/DDBJ whole genome shotgun (WGS) entry which is preliminary data.</text>
</comment>
<dbReference type="Pfam" id="PF06273">
    <property type="entry name" value="eIF-4B"/>
    <property type="match status" value="2"/>
</dbReference>
<feature type="region of interest" description="Disordered" evidence="5">
    <location>
        <begin position="86"/>
        <end position="123"/>
    </location>
</feature>
<dbReference type="Pfam" id="PF00657">
    <property type="entry name" value="Lipase_GDSL"/>
    <property type="match status" value="1"/>
</dbReference>
<proteinExistence type="inferred from homology"/>
<evidence type="ECO:0000256" key="3">
    <source>
        <dbReference type="ARBA" id="ARBA00022801"/>
    </source>
</evidence>
<dbReference type="OrthoDB" id="1600564at2759"/>
<feature type="compositionally biased region" description="Basic and acidic residues" evidence="5">
    <location>
        <begin position="316"/>
        <end position="327"/>
    </location>
</feature>
<evidence type="ECO:0000256" key="2">
    <source>
        <dbReference type="ARBA" id="ARBA00022729"/>
    </source>
</evidence>
<evidence type="ECO:0000256" key="1">
    <source>
        <dbReference type="ARBA" id="ARBA00008668"/>
    </source>
</evidence>
<feature type="compositionally biased region" description="Low complexity" evidence="5">
    <location>
        <begin position="91"/>
        <end position="109"/>
    </location>
</feature>